<evidence type="ECO:0000256" key="1">
    <source>
        <dbReference type="SAM" id="Phobius"/>
    </source>
</evidence>
<dbReference type="AlphaFoldDB" id="A0A8D8TKV3"/>
<name>A0A8D8TKV3_9HEMI</name>
<keyword evidence="1" id="KW-0812">Transmembrane</keyword>
<feature type="transmembrane region" description="Helical" evidence="1">
    <location>
        <begin position="19"/>
        <end position="37"/>
    </location>
</feature>
<keyword evidence="1" id="KW-0472">Membrane</keyword>
<reference evidence="2" key="1">
    <citation type="submission" date="2021-05" db="EMBL/GenBank/DDBJ databases">
        <authorList>
            <person name="Alioto T."/>
            <person name="Alioto T."/>
            <person name="Gomez Garrido J."/>
        </authorList>
    </citation>
    <scope>NUCLEOTIDE SEQUENCE</scope>
</reference>
<proteinExistence type="predicted"/>
<organism evidence="2">
    <name type="scientific">Cacopsylla melanoneura</name>
    <dbReference type="NCBI Taxonomy" id="428564"/>
    <lineage>
        <taxon>Eukaryota</taxon>
        <taxon>Metazoa</taxon>
        <taxon>Ecdysozoa</taxon>
        <taxon>Arthropoda</taxon>
        <taxon>Hexapoda</taxon>
        <taxon>Insecta</taxon>
        <taxon>Pterygota</taxon>
        <taxon>Neoptera</taxon>
        <taxon>Paraneoptera</taxon>
        <taxon>Hemiptera</taxon>
        <taxon>Sternorrhyncha</taxon>
        <taxon>Psylloidea</taxon>
        <taxon>Psyllidae</taxon>
        <taxon>Psyllinae</taxon>
        <taxon>Cacopsylla</taxon>
    </lineage>
</organism>
<protein>
    <submittedName>
        <fullName evidence="2">Uncharacterized protein</fullName>
    </submittedName>
</protein>
<keyword evidence="1" id="KW-1133">Transmembrane helix</keyword>
<accession>A0A8D8TKV3</accession>
<sequence length="107" mass="12435">MCSCFSLSCLPPFLLQPKLSYILPILSFSLSFLLSSLSRTTRALNLHFLFSSKGQNNLIHNILRVIFVTNLTEAIDRYSEFKIHTYLFSLWPWHCFNLGSYLIPPYL</sequence>
<evidence type="ECO:0000313" key="2">
    <source>
        <dbReference type="EMBL" id="CAG6689678.1"/>
    </source>
</evidence>
<dbReference type="EMBL" id="HBUF01293419">
    <property type="protein sequence ID" value="CAG6689678.1"/>
    <property type="molecule type" value="Transcribed_RNA"/>
</dbReference>